<feature type="transmembrane region" description="Helical" evidence="2">
    <location>
        <begin position="199"/>
        <end position="221"/>
    </location>
</feature>
<dbReference type="AlphaFoldDB" id="A0A7K1UZH9"/>
<sequence length="375" mass="40342">MNGGQVGRSRSAVVQPCARCGARWAVQGKPLHWCPRCHGVLLSPAPVDAPADRRNYRWVARPPGRKSPAAQPVRRPAAETPRYRQIPQWGLHDRPPAEAAAPRRPLAALTERVGTLLLTTVGLFVLTALTELGRYGILLRNRTRLIQPWLLWISDAAVTVSSIVAMLLALAAAVALVGWLTETRRAAYAELGQADPRTLRSLVLGCVVPVVNLVWPGVYLTETARLRIAAGADSRLLRAVRIWWGAWLLNAVLVLVAMLYRFAKSLQVQADGVLVSMWTDLVAAAVAVASLGLVRAFAGLDLRGRPKPLRRWVIATGPARPVIEPVRPGAADSAGRAPVAAVGNDEVTAPETESEAVEPDSGGSPEAEQQEVLAK</sequence>
<evidence type="ECO:0000256" key="1">
    <source>
        <dbReference type="SAM" id="MobiDB-lite"/>
    </source>
</evidence>
<feature type="transmembrane region" description="Helical" evidence="2">
    <location>
        <begin position="282"/>
        <end position="302"/>
    </location>
</feature>
<dbReference type="EMBL" id="WRPP01000004">
    <property type="protein sequence ID" value="MVU79784.1"/>
    <property type="molecule type" value="Genomic_DNA"/>
</dbReference>
<keyword evidence="2" id="KW-0812">Transmembrane</keyword>
<feature type="region of interest" description="Disordered" evidence="1">
    <location>
        <begin position="325"/>
        <end position="375"/>
    </location>
</feature>
<evidence type="ECO:0000313" key="5">
    <source>
        <dbReference type="Proteomes" id="UP000466794"/>
    </source>
</evidence>
<keyword evidence="5" id="KW-1185">Reference proteome</keyword>
<keyword evidence="2" id="KW-0472">Membrane</keyword>
<protein>
    <submittedName>
        <fullName evidence="4">DUF4328 domain-containing protein</fullName>
    </submittedName>
</protein>
<comment type="caution">
    <text evidence="4">The sequence shown here is derived from an EMBL/GenBank/DDBJ whole genome shotgun (WGS) entry which is preliminary data.</text>
</comment>
<accession>A0A7K1UZH9</accession>
<evidence type="ECO:0000313" key="4">
    <source>
        <dbReference type="EMBL" id="MVU79784.1"/>
    </source>
</evidence>
<keyword evidence="2" id="KW-1133">Transmembrane helix</keyword>
<feature type="domain" description="DUF4328" evidence="3">
    <location>
        <begin position="142"/>
        <end position="298"/>
    </location>
</feature>
<dbReference type="RefSeq" id="WP_157389412.1">
    <property type="nucleotide sequence ID" value="NZ_WRPP01000004.1"/>
</dbReference>
<feature type="region of interest" description="Disordered" evidence="1">
    <location>
        <begin position="59"/>
        <end position="86"/>
    </location>
</feature>
<reference evidence="4 5" key="1">
    <citation type="submission" date="2019-12" db="EMBL/GenBank/DDBJ databases">
        <title>Nocardia sp. nov. ET3-3 isolated from soil.</title>
        <authorList>
            <person name="Kanchanasin P."/>
            <person name="Tanasupawat S."/>
            <person name="Yuki M."/>
            <person name="Kudo T."/>
        </authorList>
    </citation>
    <scope>NUCLEOTIDE SEQUENCE [LARGE SCALE GENOMIC DNA]</scope>
    <source>
        <strain evidence="4 5">ET3-3</strain>
    </source>
</reference>
<name>A0A7K1UZH9_9NOCA</name>
<gene>
    <name evidence="4" type="ORF">GPX89_21385</name>
</gene>
<feature type="transmembrane region" description="Helical" evidence="2">
    <location>
        <begin position="113"/>
        <end position="137"/>
    </location>
</feature>
<feature type="transmembrane region" description="Helical" evidence="2">
    <location>
        <begin position="149"/>
        <end position="179"/>
    </location>
</feature>
<feature type="transmembrane region" description="Helical" evidence="2">
    <location>
        <begin position="242"/>
        <end position="262"/>
    </location>
</feature>
<dbReference type="InterPro" id="IPR025565">
    <property type="entry name" value="DUF4328"/>
</dbReference>
<evidence type="ECO:0000259" key="3">
    <source>
        <dbReference type="Pfam" id="PF14219"/>
    </source>
</evidence>
<proteinExistence type="predicted"/>
<dbReference type="Pfam" id="PF14219">
    <property type="entry name" value="DUF4328"/>
    <property type="match status" value="1"/>
</dbReference>
<organism evidence="4 5">
    <name type="scientific">Nocardia terrae</name>
    <dbReference type="NCBI Taxonomy" id="2675851"/>
    <lineage>
        <taxon>Bacteria</taxon>
        <taxon>Bacillati</taxon>
        <taxon>Actinomycetota</taxon>
        <taxon>Actinomycetes</taxon>
        <taxon>Mycobacteriales</taxon>
        <taxon>Nocardiaceae</taxon>
        <taxon>Nocardia</taxon>
    </lineage>
</organism>
<dbReference type="Proteomes" id="UP000466794">
    <property type="component" value="Unassembled WGS sequence"/>
</dbReference>
<evidence type="ECO:0000256" key="2">
    <source>
        <dbReference type="SAM" id="Phobius"/>
    </source>
</evidence>